<dbReference type="Pfam" id="PF00161">
    <property type="entry name" value="RIP"/>
    <property type="match status" value="1"/>
</dbReference>
<sequence>MKNKKNLNTQLESEDEIAPVKGRTKGIGKAIACCLLVTSLFMAFSSRADVPSNRIAYIDFNMNAPGNHTGSSMQSRYAQLITEIRNATGHTFRQNVLATQGNSNPGIIRIRLISGATQALLWISPQDLYLRGFTNTHGQTFQFRDPEYDLVNQLRDLEYQAGTITTLSFGSNYNALEGTRAANRGREAIPLNYNSFWNTFFNLAFMNDPTGSHLQGCAQSLLTMIQVTSEAVRFNDVYNLIYDAMGSGSYTGLPAFQQRLENEWGAMSIWAFTINNNPGAAPLELRGANPNNGNSPTSAPNGLTLRSWADLQRYVRVLLNAPNGLGNGGSGGNWDYTQL</sequence>
<comment type="caution">
    <text evidence="1">The sequence shown here is derived from an EMBL/GenBank/DDBJ whole genome shotgun (WGS) entry which is preliminary data.</text>
</comment>
<dbReference type="Gene3D" id="3.40.420.10">
    <property type="entry name" value="Ricin (A subunit), domain 1"/>
    <property type="match status" value="1"/>
</dbReference>
<protein>
    <submittedName>
        <fullName evidence="1">Uncharacterized protein</fullName>
    </submittedName>
</protein>
<dbReference type="SUPFAM" id="SSF56371">
    <property type="entry name" value="Ribosome inactivating proteins (RIP)"/>
    <property type="match status" value="1"/>
</dbReference>
<organism evidence="1 2">
    <name type="scientific">Pedobacter cryoconitis</name>
    <dbReference type="NCBI Taxonomy" id="188932"/>
    <lineage>
        <taxon>Bacteria</taxon>
        <taxon>Pseudomonadati</taxon>
        <taxon>Bacteroidota</taxon>
        <taxon>Sphingobacteriia</taxon>
        <taxon>Sphingobacteriales</taxon>
        <taxon>Sphingobacteriaceae</taxon>
        <taxon>Pedobacter</taxon>
    </lineage>
</organism>
<reference evidence="1 2" key="1">
    <citation type="submission" date="2020-08" db="EMBL/GenBank/DDBJ databases">
        <title>Genomic Encyclopedia of Type Strains, Phase IV (KMG-V): Genome sequencing to study the core and pangenomes of soil and plant-associated prokaryotes.</title>
        <authorList>
            <person name="Whitman W."/>
        </authorList>
    </citation>
    <scope>NUCLEOTIDE SEQUENCE [LARGE SCALE GENOMIC DNA]</scope>
    <source>
        <strain evidence="1 2">S3M1</strain>
    </source>
</reference>
<proteinExistence type="predicted"/>
<dbReference type="GO" id="GO:0030598">
    <property type="term" value="F:rRNA N-glycosylase activity"/>
    <property type="evidence" value="ECO:0007669"/>
    <property type="project" value="InterPro"/>
</dbReference>
<dbReference type="PRINTS" id="PR00396">
    <property type="entry name" value="SHIGARICIN"/>
</dbReference>
<dbReference type="GO" id="GO:0017148">
    <property type="term" value="P:negative regulation of translation"/>
    <property type="evidence" value="ECO:0007669"/>
    <property type="project" value="InterPro"/>
</dbReference>
<dbReference type="RefSeq" id="WP_183879339.1">
    <property type="nucleotide sequence ID" value="NZ_JACHCE010000001.1"/>
</dbReference>
<dbReference type="PANTHER" id="PTHR33453">
    <property type="match status" value="1"/>
</dbReference>
<dbReference type="InterPro" id="IPR001574">
    <property type="entry name" value="Ribosome_inactivat_prot"/>
</dbReference>
<dbReference type="InterPro" id="IPR036041">
    <property type="entry name" value="Ribosome-inact_prot_sf"/>
</dbReference>
<accession>A0A7W9DYB2</accession>
<gene>
    <name evidence="1" type="ORF">HDE68_000919</name>
</gene>
<name>A0A7W9DYB2_9SPHI</name>
<dbReference type="EMBL" id="JACHCE010000001">
    <property type="protein sequence ID" value="MBB5635034.1"/>
    <property type="molecule type" value="Genomic_DNA"/>
</dbReference>
<dbReference type="AlphaFoldDB" id="A0A7W9DYB2"/>
<dbReference type="Proteomes" id="UP000537204">
    <property type="component" value="Unassembled WGS sequence"/>
</dbReference>
<evidence type="ECO:0000313" key="1">
    <source>
        <dbReference type="EMBL" id="MBB5635034.1"/>
    </source>
</evidence>
<dbReference type="InterPro" id="IPR017989">
    <property type="entry name" value="Ribosome_inactivat_1/2"/>
</dbReference>
<dbReference type="InterPro" id="IPR016138">
    <property type="entry name" value="Ribosome_inactivat_prot_sub1"/>
</dbReference>
<evidence type="ECO:0000313" key="2">
    <source>
        <dbReference type="Proteomes" id="UP000537204"/>
    </source>
</evidence>
<dbReference type="PANTHER" id="PTHR33453:SF34">
    <property type="entry name" value="RIBOSOME-INACTIVATING PROTEIN"/>
    <property type="match status" value="1"/>
</dbReference>